<proteinExistence type="predicted"/>
<reference evidence="1" key="1">
    <citation type="submission" date="2022-07" db="EMBL/GenBank/DDBJ databases">
        <title>Phylogenomic reconstructions and comparative analyses of Kickxellomycotina fungi.</title>
        <authorList>
            <person name="Reynolds N.K."/>
            <person name="Stajich J.E."/>
            <person name="Barry K."/>
            <person name="Grigoriev I.V."/>
            <person name="Crous P."/>
            <person name="Smith M.E."/>
        </authorList>
    </citation>
    <scope>NUCLEOTIDE SEQUENCE</scope>
    <source>
        <strain evidence="1">BCRC 34780</strain>
    </source>
</reference>
<organism evidence="1 2">
    <name type="scientific">Coemansia helicoidea</name>
    <dbReference type="NCBI Taxonomy" id="1286919"/>
    <lineage>
        <taxon>Eukaryota</taxon>
        <taxon>Fungi</taxon>
        <taxon>Fungi incertae sedis</taxon>
        <taxon>Zoopagomycota</taxon>
        <taxon>Kickxellomycotina</taxon>
        <taxon>Kickxellomycetes</taxon>
        <taxon>Kickxellales</taxon>
        <taxon>Kickxellaceae</taxon>
        <taxon>Coemansia</taxon>
    </lineage>
</organism>
<evidence type="ECO:0000313" key="2">
    <source>
        <dbReference type="Proteomes" id="UP001140087"/>
    </source>
</evidence>
<dbReference type="EMBL" id="JANBUN010000373">
    <property type="protein sequence ID" value="KAJ2804272.1"/>
    <property type="molecule type" value="Genomic_DNA"/>
</dbReference>
<comment type="caution">
    <text evidence="1">The sequence shown here is derived from an EMBL/GenBank/DDBJ whole genome shotgun (WGS) entry which is preliminary data.</text>
</comment>
<dbReference type="Proteomes" id="UP001140087">
    <property type="component" value="Unassembled WGS sequence"/>
</dbReference>
<evidence type="ECO:0000313" key="1">
    <source>
        <dbReference type="EMBL" id="KAJ2804272.1"/>
    </source>
</evidence>
<accession>A0ACC1LA28</accession>
<sequence length="271" mass="28203">MRTIQSIALLTAALAAQLGATAADAPAPPQLKCRTEPGPAGRLVKAYANGAAIGIECQTPGSTVGNATAWHRTSDGCYVSARFVDVSGLAGAEPQCADIDGARPCRTIAAAGVALIKQFEGFIAKPRADITGLPTIGFGHQCASTNCTETGFSFPFTRDEAHVLLLRDIAGATQCLAAALAARVVLDANQWAALASWTLNVGCTMAARSQLVARLNRGEPPAATAAQQLPRWRIFRGRRVPELVSRRAAELALFATKAPRAAFPRCGAAIA</sequence>
<protein>
    <submittedName>
        <fullName evidence="1">Uncharacterized protein</fullName>
    </submittedName>
</protein>
<gene>
    <name evidence="1" type="ORF">H4R21_001706</name>
</gene>
<keyword evidence="2" id="KW-1185">Reference proteome</keyword>
<name>A0ACC1LA28_9FUNG</name>